<gene>
    <name evidence="2" type="ORF">KIMH_05180</name>
</gene>
<accession>A0ABM8BBW2</accession>
<dbReference type="Proteomes" id="UP001321748">
    <property type="component" value="Chromosome"/>
</dbReference>
<dbReference type="EMBL" id="AP026800">
    <property type="protein sequence ID" value="BDR54407.1"/>
    <property type="molecule type" value="Genomic_DNA"/>
</dbReference>
<dbReference type="Pfam" id="PF07751">
    <property type="entry name" value="Abi_2"/>
    <property type="match status" value="1"/>
</dbReference>
<feature type="compositionally biased region" description="Polar residues" evidence="1">
    <location>
        <begin position="156"/>
        <end position="166"/>
    </location>
</feature>
<dbReference type="InterPro" id="IPR011664">
    <property type="entry name" value="Abi_system_AbiD/AbiF-like"/>
</dbReference>
<evidence type="ECO:0000313" key="2">
    <source>
        <dbReference type="EMBL" id="BDR54407.1"/>
    </source>
</evidence>
<sequence>MWAAVEVLCFGTLSQMFELWSDSDCKAAVARSFKGFTSWDKFQSVLHAFSVLRNICAHHGRLWNRRVPVTPVMLKQVIDKHEKRSIYNNTVWADVIMIQFYVDSLKNNTEYSDAVARLLTQSALYLQGIKSPYQRPKAKNAGKEDSGAASAETNDEVTSSNRGVAG</sequence>
<proteinExistence type="predicted"/>
<name>A0ABM8BBW2_9BIFI</name>
<feature type="region of interest" description="Disordered" evidence="1">
    <location>
        <begin position="135"/>
        <end position="166"/>
    </location>
</feature>
<keyword evidence="3" id="KW-1185">Reference proteome</keyword>
<evidence type="ECO:0008006" key="4">
    <source>
        <dbReference type="Google" id="ProtNLM"/>
    </source>
</evidence>
<evidence type="ECO:0000313" key="3">
    <source>
        <dbReference type="Proteomes" id="UP001321748"/>
    </source>
</evidence>
<protein>
    <recommendedName>
        <fullName evidence="4">Abi-like protein</fullName>
    </recommendedName>
</protein>
<reference evidence="2 3" key="1">
    <citation type="journal article" date="2023" name="Microbiol. Spectr.">
        <title>Symbiosis of Carpenter Bees with Uncharacterized Lactic Acid Bacteria Showing NAD Auxotrophy.</title>
        <authorList>
            <person name="Kawasaki S."/>
            <person name="Ozawa K."/>
            <person name="Mori T."/>
            <person name="Yamamoto A."/>
            <person name="Ito M."/>
            <person name="Ohkuma M."/>
            <person name="Sakamoto M."/>
            <person name="Matsutani M."/>
        </authorList>
    </citation>
    <scope>NUCLEOTIDE SEQUENCE [LARGE SCALE GENOMIC DNA]</scope>
    <source>
        <strain evidence="2 3">KimH</strain>
    </source>
</reference>
<evidence type="ECO:0000256" key="1">
    <source>
        <dbReference type="SAM" id="MobiDB-lite"/>
    </source>
</evidence>
<organism evidence="2 3">
    <name type="scientific">Bombiscardovia apis</name>
    <dbReference type="NCBI Taxonomy" id="2932182"/>
    <lineage>
        <taxon>Bacteria</taxon>
        <taxon>Bacillati</taxon>
        <taxon>Actinomycetota</taxon>
        <taxon>Actinomycetes</taxon>
        <taxon>Bifidobacteriales</taxon>
        <taxon>Bifidobacteriaceae</taxon>
        <taxon>Bombiscardovia</taxon>
    </lineage>
</organism>